<evidence type="ECO:0000313" key="1">
    <source>
        <dbReference type="EMBL" id="PIR89477.1"/>
    </source>
</evidence>
<accession>A0A2H0USV9</accession>
<gene>
    <name evidence="1" type="ORF">COU07_01080</name>
</gene>
<evidence type="ECO:0008006" key="3">
    <source>
        <dbReference type="Google" id="ProtNLM"/>
    </source>
</evidence>
<protein>
    <recommendedName>
        <fullName evidence="3">DUF1573 domain-containing protein</fullName>
    </recommendedName>
</protein>
<dbReference type="EMBL" id="PFAZ01000001">
    <property type="protein sequence ID" value="PIR89477.1"/>
    <property type="molecule type" value="Genomic_DNA"/>
</dbReference>
<dbReference type="PANTHER" id="PTHR37833">
    <property type="entry name" value="LIPOPROTEIN-RELATED"/>
    <property type="match status" value="1"/>
</dbReference>
<dbReference type="AlphaFoldDB" id="A0A2H0USV9"/>
<dbReference type="Proteomes" id="UP000231157">
    <property type="component" value="Unassembled WGS sequence"/>
</dbReference>
<name>A0A2H0USV9_9BACT</name>
<comment type="caution">
    <text evidence="1">The sequence shown here is derived from an EMBL/GenBank/DDBJ whole genome shotgun (WGS) entry which is preliminary data.</text>
</comment>
<evidence type="ECO:0000313" key="2">
    <source>
        <dbReference type="Proteomes" id="UP000231157"/>
    </source>
</evidence>
<proteinExistence type="predicted"/>
<dbReference type="Pfam" id="PF07610">
    <property type="entry name" value="DUF1573"/>
    <property type="match status" value="1"/>
</dbReference>
<dbReference type="PANTHER" id="PTHR37833:SF1">
    <property type="entry name" value="SIGNAL PEPTIDE PROTEIN"/>
    <property type="match status" value="1"/>
</dbReference>
<dbReference type="InterPro" id="IPR013783">
    <property type="entry name" value="Ig-like_fold"/>
</dbReference>
<dbReference type="InterPro" id="IPR011467">
    <property type="entry name" value="DUF1573"/>
</dbReference>
<sequence length="165" mass="17092">MQKNIIGIFLGAAALGIVLLLAGGDVSGVSSGSSQNGTGSLTVVDSNYFDFGTISMSSGVVSHKFVLKNVGASPVVIRKFYTSCMCTSATLQIAGERFGPFGMRGHGIIPRVDQTLDLGDEAIVDVVFDPAAHGPAGVGQVNRVVTIENDANNPVELKFHAIVTP</sequence>
<dbReference type="Gene3D" id="2.60.40.10">
    <property type="entry name" value="Immunoglobulins"/>
    <property type="match status" value="1"/>
</dbReference>
<organism evidence="1 2">
    <name type="scientific">Candidatus Harrisonbacteria bacterium CG10_big_fil_rev_8_21_14_0_10_40_38</name>
    <dbReference type="NCBI Taxonomy" id="1974583"/>
    <lineage>
        <taxon>Bacteria</taxon>
        <taxon>Candidatus Harrisoniibacteriota</taxon>
    </lineage>
</organism>
<reference evidence="2" key="1">
    <citation type="submission" date="2017-09" db="EMBL/GenBank/DDBJ databases">
        <title>Depth-based differentiation of microbial function through sediment-hosted aquifers and enrichment of novel symbionts in the deep terrestrial subsurface.</title>
        <authorList>
            <person name="Probst A.J."/>
            <person name="Ladd B."/>
            <person name="Jarett J.K."/>
            <person name="Geller-Mcgrath D.E."/>
            <person name="Sieber C.M.K."/>
            <person name="Emerson J.B."/>
            <person name="Anantharaman K."/>
            <person name="Thomas B.C."/>
            <person name="Malmstrom R."/>
            <person name="Stieglmeier M."/>
            <person name="Klingl A."/>
            <person name="Woyke T."/>
            <person name="Ryan C.M."/>
            <person name="Banfield J.F."/>
        </authorList>
    </citation>
    <scope>NUCLEOTIDE SEQUENCE [LARGE SCALE GENOMIC DNA]</scope>
</reference>